<protein>
    <recommendedName>
        <fullName evidence="4">Nitroreductase family deazaflavin-dependent oxidoreductase</fullName>
    </recommendedName>
</protein>
<comment type="similarity">
    <text evidence="1">Belongs to the F420H(2)-dependent quinone reductase family.</text>
</comment>
<dbReference type="InterPro" id="IPR012349">
    <property type="entry name" value="Split_barrel_FMN-bd"/>
</dbReference>
<evidence type="ECO:0000313" key="3">
    <source>
        <dbReference type="EMBL" id="SVD16780.1"/>
    </source>
</evidence>
<dbReference type="PANTHER" id="PTHR39428">
    <property type="entry name" value="F420H(2)-DEPENDENT QUINONE REDUCTASE RV1261C"/>
    <property type="match status" value="1"/>
</dbReference>
<dbReference type="GO" id="GO:0070967">
    <property type="term" value="F:coenzyme F420 binding"/>
    <property type="evidence" value="ECO:0007669"/>
    <property type="project" value="TreeGrafter"/>
</dbReference>
<dbReference type="Gene3D" id="2.30.110.10">
    <property type="entry name" value="Electron Transport, Fmn-binding Protein, Chain A"/>
    <property type="match status" value="1"/>
</dbReference>
<evidence type="ECO:0000256" key="2">
    <source>
        <dbReference type="ARBA" id="ARBA00049106"/>
    </source>
</evidence>
<accession>A0A382T3N2</accession>
<dbReference type="PANTHER" id="PTHR39428:SF1">
    <property type="entry name" value="F420H(2)-DEPENDENT QUINONE REDUCTASE RV1261C"/>
    <property type="match status" value="1"/>
</dbReference>
<evidence type="ECO:0008006" key="4">
    <source>
        <dbReference type="Google" id="ProtNLM"/>
    </source>
</evidence>
<dbReference type="AlphaFoldDB" id="A0A382T3N2"/>
<dbReference type="Pfam" id="PF04075">
    <property type="entry name" value="F420H2_quin_red"/>
    <property type="match status" value="1"/>
</dbReference>
<dbReference type="GO" id="GO:0005886">
    <property type="term" value="C:plasma membrane"/>
    <property type="evidence" value="ECO:0007669"/>
    <property type="project" value="TreeGrafter"/>
</dbReference>
<name>A0A382T3N2_9ZZZZ</name>
<organism evidence="3">
    <name type="scientific">marine metagenome</name>
    <dbReference type="NCBI Taxonomy" id="408172"/>
    <lineage>
        <taxon>unclassified sequences</taxon>
        <taxon>metagenomes</taxon>
        <taxon>ecological metagenomes</taxon>
    </lineage>
</organism>
<comment type="catalytic activity">
    <reaction evidence="2">
        <text>oxidized coenzyme F420-(gamma-L-Glu)(n) + a quinol + H(+) = reduced coenzyme F420-(gamma-L-Glu)(n) + a quinone</text>
        <dbReference type="Rhea" id="RHEA:39663"/>
        <dbReference type="Rhea" id="RHEA-COMP:12939"/>
        <dbReference type="Rhea" id="RHEA-COMP:14378"/>
        <dbReference type="ChEBI" id="CHEBI:15378"/>
        <dbReference type="ChEBI" id="CHEBI:24646"/>
        <dbReference type="ChEBI" id="CHEBI:132124"/>
        <dbReference type="ChEBI" id="CHEBI:133980"/>
        <dbReference type="ChEBI" id="CHEBI:139511"/>
    </reaction>
</comment>
<sequence length="166" mass="18761">MSENEGTSQRVEMEWETPSHDEIIEISRGHVAGLEMTDDDAVWCVAGMHHVLLHTIGRRSGNEHKVALPFWRDSEGHRIVVGSFAGATKDPAWVMNLRDRDANPRVKVRIQGGMFWSEHEVLDGGPDRDALWAAMLVDRAWYADYQSKTDRTIPLVRLAETEALAD</sequence>
<gene>
    <name evidence="3" type="ORF">METZ01_LOCUS369634</name>
</gene>
<dbReference type="NCBIfam" id="TIGR00026">
    <property type="entry name" value="hi_GC_TIGR00026"/>
    <property type="match status" value="1"/>
</dbReference>
<reference evidence="3" key="1">
    <citation type="submission" date="2018-05" db="EMBL/GenBank/DDBJ databases">
        <authorList>
            <person name="Lanie J.A."/>
            <person name="Ng W.-L."/>
            <person name="Kazmierczak K.M."/>
            <person name="Andrzejewski T.M."/>
            <person name="Davidsen T.M."/>
            <person name="Wayne K.J."/>
            <person name="Tettelin H."/>
            <person name="Glass J.I."/>
            <person name="Rusch D."/>
            <person name="Podicherti R."/>
            <person name="Tsui H.-C.T."/>
            <person name="Winkler M.E."/>
        </authorList>
    </citation>
    <scope>NUCLEOTIDE SEQUENCE</scope>
</reference>
<evidence type="ECO:0000256" key="1">
    <source>
        <dbReference type="ARBA" id="ARBA00008710"/>
    </source>
</evidence>
<dbReference type="GO" id="GO:0016491">
    <property type="term" value="F:oxidoreductase activity"/>
    <property type="evidence" value="ECO:0007669"/>
    <property type="project" value="InterPro"/>
</dbReference>
<dbReference type="EMBL" id="UINC01133696">
    <property type="protein sequence ID" value="SVD16780.1"/>
    <property type="molecule type" value="Genomic_DNA"/>
</dbReference>
<proteinExistence type="inferred from homology"/>
<dbReference type="InterPro" id="IPR004378">
    <property type="entry name" value="F420H2_quin_Rdtase"/>
</dbReference>